<sequence length="149" mass="14987">MRARFVRSRGRATTRGRYFVPLSATAVVALAAGTLVAVNPISDGDNVALTQSTASSFEAGADANGAAASDGTVGEEVSIPLSALFDVSGEYSWMVDASDITIDGLPDGLNYNQETKAIEGTPTAAGVSAITVKSGENTASASITIGAEG</sequence>
<evidence type="ECO:0000313" key="2">
    <source>
        <dbReference type="Proteomes" id="UP000776650"/>
    </source>
</evidence>
<reference evidence="1" key="2">
    <citation type="submission" date="2021-09" db="EMBL/GenBank/DDBJ databases">
        <authorList>
            <person name="Gilroy R."/>
        </authorList>
    </citation>
    <scope>NUCLEOTIDE SEQUENCE</scope>
    <source>
        <strain evidence="1">ChiGjej1B1-18357</strain>
    </source>
</reference>
<dbReference type="GO" id="GO:0005975">
    <property type="term" value="P:carbohydrate metabolic process"/>
    <property type="evidence" value="ECO:0007669"/>
    <property type="project" value="UniProtKB-ARBA"/>
</dbReference>
<evidence type="ECO:0000313" key="1">
    <source>
        <dbReference type="EMBL" id="HJE90567.1"/>
    </source>
</evidence>
<accession>A0A921F2E8</accession>
<dbReference type="GO" id="GO:0005509">
    <property type="term" value="F:calcium ion binding"/>
    <property type="evidence" value="ECO:0007669"/>
    <property type="project" value="InterPro"/>
</dbReference>
<name>A0A921F2E8_9ACTN</name>
<dbReference type="EMBL" id="DYXM01000112">
    <property type="protein sequence ID" value="HJE90567.1"/>
    <property type="molecule type" value="Genomic_DNA"/>
</dbReference>
<reference evidence="1" key="1">
    <citation type="journal article" date="2021" name="PeerJ">
        <title>Extensive microbial diversity within the chicken gut microbiome revealed by metagenomics and culture.</title>
        <authorList>
            <person name="Gilroy R."/>
            <person name="Ravi A."/>
            <person name="Getino M."/>
            <person name="Pursley I."/>
            <person name="Horton D.L."/>
            <person name="Alikhan N.F."/>
            <person name="Baker D."/>
            <person name="Gharbi K."/>
            <person name="Hall N."/>
            <person name="Watson M."/>
            <person name="Adriaenssens E.M."/>
            <person name="Foster-Nyarko E."/>
            <person name="Jarju S."/>
            <person name="Secka A."/>
            <person name="Antonio M."/>
            <person name="Oren A."/>
            <person name="Chaudhuri R.R."/>
            <person name="La Ragione R."/>
            <person name="Hildebrand F."/>
            <person name="Pallen M.J."/>
        </authorList>
    </citation>
    <scope>NUCLEOTIDE SEQUENCE</scope>
    <source>
        <strain evidence="1">ChiGjej1B1-18357</strain>
    </source>
</reference>
<feature type="non-terminal residue" evidence="1">
    <location>
        <position position="149"/>
    </location>
</feature>
<dbReference type="Gene3D" id="2.60.40.10">
    <property type="entry name" value="Immunoglobulins"/>
    <property type="match status" value="1"/>
</dbReference>
<organism evidence="1 2">
    <name type="scientific">Dietzia timorensis</name>
    <dbReference type="NCBI Taxonomy" id="499555"/>
    <lineage>
        <taxon>Bacteria</taxon>
        <taxon>Bacillati</taxon>
        <taxon>Actinomycetota</taxon>
        <taxon>Actinomycetes</taxon>
        <taxon>Mycobacteriales</taxon>
        <taxon>Dietziaceae</taxon>
        <taxon>Dietzia</taxon>
    </lineage>
</organism>
<protein>
    <submittedName>
        <fullName evidence="1">Ig domain-containing protein</fullName>
    </submittedName>
</protein>
<dbReference type="Pfam" id="PF05345">
    <property type="entry name" value="He_PIG"/>
    <property type="match status" value="1"/>
</dbReference>
<dbReference type="AlphaFoldDB" id="A0A921F2E8"/>
<comment type="caution">
    <text evidence="1">The sequence shown here is derived from an EMBL/GenBank/DDBJ whole genome shotgun (WGS) entry which is preliminary data.</text>
</comment>
<gene>
    <name evidence="1" type="ORF">K8V11_06125</name>
</gene>
<dbReference type="GO" id="GO:0016020">
    <property type="term" value="C:membrane"/>
    <property type="evidence" value="ECO:0007669"/>
    <property type="project" value="InterPro"/>
</dbReference>
<dbReference type="InterPro" id="IPR015919">
    <property type="entry name" value="Cadherin-like_sf"/>
</dbReference>
<dbReference type="SUPFAM" id="SSF49313">
    <property type="entry name" value="Cadherin-like"/>
    <property type="match status" value="1"/>
</dbReference>
<proteinExistence type="predicted"/>
<dbReference type="Proteomes" id="UP000776650">
    <property type="component" value="Unassembled WGS sequence"/>
</dbReference>
<dbReference type="InterPro" id="IPR013783">
    <property type="entry name" value="Ig-like_fold"/>
</dbReference>
<dbReference type="RefSeq" id="WP_303911708.1">
    <property type="nucleotide sequence ID" value="NZ_DYXM01000112.1"/>
</dbReference>